<organism evidence="1 2">
    <name type="scientific">Staurois parvus</name>
    <dbReference type="NCBI Taxonomy" id="386267"/>
    <lineage>
        <taxon>Eukaryota</taxon>
        <taxon>Metazoa</taxon>
        <taxon>Chordata</taxon>
        <taxon>Craniata</taxon>
        <taxon>Vertebrata</taxon>
        <taxon>Euteleostomi</taxon>
        <taxon>Amphibia</taxon>
        <taxon>Batrachia</taxon>
        <taxon>Anura</taxon>
        <taxon>Neobatrachia</taxon>
        <taxon>Ranoidea</taxon>
        <taxon>Ranidae</taxon>
        <taxon>Staurois</taxon>
    </lineage>
</organism>
<gene>
    <name evidence="1" type="ORF">SPARVUS_LOCUS13508851</name>
</gene>
<sequence>MFFMSRLYIYISEILHR</sequence>
<comment type="caution">
    <text evidence="1">The sequence shown here is derived from an EMBL/GenBank/DDBJ whole genome shotgun (WGS) entry which is preliminary data.</text>
</comment>
<name>A0ABN9G833_9NEOB</name>
<accession>A0ABN9G833</accession>
<reference evidence="1" key="1">
    <citation type="submission" date="2023-05" db="EMBL/GenBank/DDBJ databases">
        <authorList>
            <person name="Stuckert A."/>
        </authorList>
    </citation>
    <scope>NUCLEOTIDE SEQUENCE</scope>
</reference>
<keyword evidence="2" id="KW-1185">Reference proteome</keyword>
<protein>
    <submittedName>
        <fullName evidence="1">Uncharacterized protein</fullName>
    </submittedName>
</protein>
<proteinExistence type="predicted"/>
<evidence type="ECO:0000313" key="1">
    <source>
        <dbReference type="EMBL" id="CAI9604793.1"/>
    </source>
</evidence>
<dbReference type="Proteomes" id="UP001162483">
    <property type="component" value="Unassembled WGS sequence"/>
</dbReference>
<evidence type="ECO:0000313" key="2">
    <source>
        <dbReference type="Proteomes" id="UP001162483"/>
    </source>
</evidence>
<dbReference type="EMBL" id="CATNWA010018029">
    <property type="protein sequence ID" value="CAI9604793.1"/>
    <property type="molecule type" value="Genomic_DNA"/>
</dbReference>